<dbReference type="Proteomes" id="UP000182882">
    <property type="component" value="Unassembled WGS sequence"/>
</dbReference>
<sequence>MLTIDIVEITVLDYNRYLDPYVWLQKATKFDIGRALKIKPTLQIGLANH</sequence>
<evidence type="ECO:0000313" key="2">
    <source>
        <dbReference type="Proteomes" id="UP000182882"/>
    </source>
</evidence>
<organism evidence="1 2">
    <name type="scientific">Nitrosomonas ureae</name>
    <dbReference type="NCBI Taxonomy" id="44577"/>
    <lineage>
        <taxon>Bacteria</taxon>
        <taxon>Pseudomonadati</taxon>
        <taxon>Pseudomonadota</taxon>
        <taxon>Betaproteobacteria</taxon>
        <taxon>Nitrosomonadales</taxon>
        <taxon>Nitrosomonadaceae</taxon>
        <taxon>Nitrosomonas</taxon>
    </lineage>
</organism>
<keyword evidence="2" id="KW-1185">Reference proteome</keyword>
<name>A0A1H2HCE6_9PROT</name>
<dbReference type="RefSeq" id="WP_158441752.1">
    <property type="nucleotide sequence ID" value="NZ_CP013341.1"/>
</dbReference>
<evidence type="ECO:0000313" key="1">
    <source>
        <dbReference type="EMBL" id="SDU29476.1"/>
    </source>
</evidence>
<accession>A0A1H2HCE6</accession>
<dbReference type="AlphaFoldDB" id="A0A1H2HCE6"/>
<protein>
    <submittedName>
        <fullName evidence="1">Uncharacterized protein</fullName>
    </submittedName>
</protein>
<reference evidence="2" key="1">
    <citation type="submission" date="2016-10" db="EMBL/GenBank/DDBJ databases">
        <authorList>
            <person name="Varghese N."/>
            <person name="Submissions S."/>
        </authorList>
    </citation>
    <scope>NUCLEOTIDE SEQUENCE [LARGE SCALE GENOMIC DNA]</scope>
    <source>
        <strain evidence="2">Nm10</strain>
    </source>
</reference>
<proteinExistence type="predicted"/>
<dbReference type="EMBL" id="FNLN01000045">
    <property type="protein sequence ID" value="SDU29476.1"/>
    <property type="molecule type" value="Genomic_DNA"/>
</dbReference>
<gene>
    <name evidence="1" type="ORF">SAMN05216406_14514</name>
</gene>